<sequence>MGLRRSGKSCRLRWMNNLSPSVKHGNFPEQEDDLIIRLHKLLGNRSYGINNLCWTPQECRDCCGQ</sequence>
<keyword evidence="2" id="KW-0539">Nucleus</keyword>
<dbReference type="AlphaFoldDB" id="A0A9Q0F2D3"/>
<proteinExistence type="predicted"/>
<dbReference type="GO" id="GO:0006355">
    <property type="term" value="P:regulation of DNA-templated transcription"/>
    <property type="evidence" value="ECO:0007669"/>
    <property type="project" value="TreeGrafter"/>
</dbReference>
<dbReference type="EMBL" id="JAKUCV010007369">
    <property type="protein sequence ID" value="KAJ4823736.1"/>
    <property type="molecule type" value="Genomic_DNA"/>
</dbReference>
<dbReference type="GO" id="GO:0030154">
    <property type="term" value="P:cell differentiation"/>
    <property type="evidence" value="ECO:0007669"/>
    <property type="project" value="TreeGrafter"/>
</dbReference>
<gene>
    <name evidence="4" type="ORF">Tsubulata_040563</name>
</gene>
<evidence type="ECO:0000313" key="5">
    <source>
        <dbReference type="Proteomes" id="UP001141552"/>
    </source>
</evidence>
<comment type="caution">
    <text evidence="4">The sequence shown here is derived from an EMBL/GenBank/DDBJ whole genome shotgun (WGS) entry which is preliminary data.</text>
</comment>
<name>A0A9Q0F2D3_9ROSI</name>
<dbReference type="PANTHER" id="PTHR47998:SF68">
    <property type="entry name" value="MYB TRANSCRIPTION FACTOR"/>
    <property type="match status" value="1"/>
</dbReference>
<protein>
    <recommendedName>
        <fullName evidence="3">HTH myb-type domain-containing protein</fullName>
    </recommendedName>
</protein>
<comment type="subcellular location">
    <subcellularLocation>
        <location evidence="1">Nucleus</location>
    </subcellularLocation>
</comment>
<dbReference type="GO" id="GO:0005634">
    <property type="term" value="C:nucleus"/>
    <property type="evidence" value="ECO:0007669"/>
    <property type="project" value="UniProtKB-SubCell"/>
</dbReference>
<evidence type="ECO:0000256" key="1">
    <source>
        <dbReference type="ARBA" id="ARBA00004123"/>
    </source>
</evidence>
<feature type="domain" description="HTH myb-type" evidence="3">
    <location>
        <begin position="1"/>
        <end position="22"/>
    </location>
</feature>
<dbReference type="OrthoDB" id="2143914at2759"/>
<evidence type="ECO:0000259" key="3">
    <source>
        <dbReference type="PROSITE" id="PS51294"/>
    </source>
</evidence>
<dbReference type="InterPro" id="IPR017930">
    <property type="entry name" value="Myb_dom"/>
</dbReference>
<keyword evidence="5" id="KW-1185">Reference proteome</keyword>
<accession>A0A9Q0F2D3</accession>
<dbReference type="InterPro" id="IPR015495">
    <property type="entry name" value="Myb_TF_plants"/>
</dbReference>
<dbReference type="PROSITE" id="PS51294">
    <property type="entry name" value="HTH_MYB"/>
    <property type="match status" value="1"/>
</dbReference>
<dbReference type="InterPro" id="IPR009057">
    <property type="entry name" value="Homeodomain-like_sf"/>
</dbReference>
<evidence type="ECO:0000313" key="4">
    <source>
        <dbReference type="EMBL" id="KAJ4823736.1"/>
    </source>
</evidence>
<dbReference type="SUPFAM" id="SSF46689">
    <property type="entry name" value="Homeodomain-like"/>
    <property type="match status" value="1"/>
</dbReference>
<dbReference type="Pfam" id="PF13921">
    <property type="entry name" value="Myb_DNA-bind_6"/>
    <property type="match status" value="1"/>
</dbReference>
<reference evidence="4" key="2">
    <citation type="journal article" date="2023" name="Plants (Basel)">
        <title>Annotation of the Turnera subulata (Passifloraceae) Draft Genome Reveals the S-Locus Evolved after the Divergence of Turneroideae from Passifloroideae in a Stepwise Manner.</title>
        <authorList>
            <person name="Henning P.M."/>
            <person name="Roalson E.H."/>
            <person name="Mir W."/>
            <person name="McCubbin A.G."/>
            <person name="Shore J.S."/>
        </authorList>
    </citation>
    <scope>NUCLEOTIDE SEQUENCE</scope>
    <source>
        <strain evidence="4">F60SS</strain>
    </source>
</reference>
<dbReference type="Gene3D" id="1.10.10.60">
    <property type="entry name" value="Homeodomain-like"/>
    <property type="match status" value="1"/>
</dbReference>
<evidence type="ECO:0000256" key="2">
    <source>
        <dbReference type="ARBA" id="ARBA00023242"/>
    </source>
</evidence>
<organism evidence="4 5">
    <name type="scientific">Turnera subulata</name>
    <dbReference type="NCBI Taxonomy" id="218843"/>
    <lineage>
        <taxon>Eukaryota</taxon>
        <taxon>Viridiplantae</taxon>
        <taxon>Streptophyta</taxon>
        <taxon>Embryophyta</taxon>
        <taxon>Tracheophyta</taxon>
        <taxon>Spermatophyta</taxon>
        <taxon>Magnoliopsida</taxon>
        <taxon>eudicotyledons</taxon>
        <taxon>Gunneridae</taxon>
        <taxon>Pentapetalae</taxon>
        <taxon>rosids</taxon>
        <taxon>fabids</taxon>
        <taxon>Malpighiales</taxon>
        <taxon>Passifloraceae</taxon>
        <taxon>Turnera</taxon>
    </lineage>
</organism>
<dbReference type="Proteomes" id="UP001141552">
    <property type="component" value="Unassembled WGS sequence"/>
</dbReference>
<reference evidence="4" key="1">
    <citation type="submission" date="2022-02" db="EMBL/GenBank/DDBJ databases">
        <authorList>
            <person name="Henning P.M."/>
            <person name="McCubbin A.G."/>
            <person name="Shore J.S."/>
        </authorList>
    </citation>
    <scope>NUCLEOTIDE SEQUENCE</scope>
    <source>
        <strain evidence="4">F60SS</strain>
        <tissue evidence="4">Leaves</tissue>
    </source>
</reference>
<dbReference type="PANTHER" id="PTHR47998">
    <property type="entry name" value="TRANSCRIPTION FACTOR MYB51-LIKE ISOFORM X1"/>
    <property type="match status" value="1"/>
</dbReference>
<dbReference type="GO" id="GO:0000976">
    <property type="term" value="F:transcription cis-regulatory region binding"/>
    <property type="evidence" value="ECO:0007669"/>
    <property type="project" value="TreeGrafter"/>
</dbReference>